<gene>
    <name evidence="7" type="ORF">AG1IA_06167</name>
</gene>
<dbReference type="OMA" id="QINTNGW"/>
<dbReference type="GO" id="GO:0005524">
    <property type="term" value="F:ATP binding"/>
    <property type="evidence" value="ECO:0007669"/>
    <property type="project" value="UniProtKB-KW"/>
</dbReference>
<dbReference type="SUPFAM" id="SSF52540">
    <property type="entry name" value="P-loop containing nucleoside triphosphate hydrolases"/>
    <property type="match status" value="1"/>
</dbReference>
<dbReference type="Pfam" id="PF00004">
    <property type="entry name" value="AAA"/>
    <property type="match status" value="1"/>
</dbReference>
<dbReference type="InterPro" id="IPR003593">
    <property type="entry name" value="AAA+_ATPase"/>
</dbReference>
<evidence type="ECO:0000259" key="6">
    <source>
        <dbReference type="SMART" id="SM00382"/>
    </source>
</evidence>
<feature type="compositionally biased region" description="Basic residues" evidence="5">
    <location>
        <begin position="148"/>
        <end position="161"/>
    </location>
</feature>
<dbReference type="GO" id="GO:0005634">
    <property type="term" value="C:nucleus"/>
    <property type="evidence" value="ECO:0007669"/>
    <property type="project" value="TreeGrafter"/>
</dbReference>
<dbReference type="InterPro" id="IPR027417">
    <property type="entry name" value="P-loop_NTPase"/>
</dbReference>
<dbReference type="GO" id="GO:0006334">
    <property type="term" value="P:nucleosome assembly"/>
    <property type="evidence" value="ECO:0007669"/>
    <property type="project" value="TreeGrafter"/>
</dbReference>
<reference evidence="7 8" key="1">
    <citation type="journal article" date="2013" name="Nat. Commun.">
        <title>The evolution and pathogenic mechanisms of the rice sheath blight pathogen.</title>
        <authorList>
            <person name="Zheng A."/>
            <person name="Lin R."/>
            <person name="Xu L."/>
            <person name="Qin P."/>
            <person name="Tang C."/>
            <person name="Ai P."/>
            <person name="Zhang D."/>
            <person name="Liu Y."/>
            <person name="Sun Z."/>
            <person name="Feng H."/>
            <person name="Wang Y."/>
            <person name="Chen Y."/>
            <person name="Liang X."/>
            <person name="Fu R."/>
            <person name="Li Q."/>
            <person name="Zhang J."/>
            <person name="Yu X."/>
            <person name="Xie Z."/>
            <person name="Ding L."/>
            <person name="Guan P."/>
            <person name="Tang J."/>
            <person name="Liang Y."/>
            <person name="Wang S."/>
            <person name="Deng Q."/>
            <person name="Li S."/>
            <person name="Zhu J."/>
            <person name="Wang L."/>
            <person name="Liu H."/>
            <person name="Li P."/>
        </authorList>
    </citation>
    <scope>NUCLEOTIDE SEQUENCE [LARGE SCALE GENOMIC DNA]</scope>
    <source>
        <strain evidence="8">AG-1 IA</strain>
    </source>
</reference>
<dbReference type="GO" id="GO:0016887">
    <property type="term" value="F:ATP hydrolysis activity"/>
    <property type="evidence" value="ECO:0007669"/>
    <property type="project" value="InterPro"/>
</dbReference>
<comment type="similarity">
    <text evidence="1">Belongs to the AAA ATPase family.</text>
</comment>
<evidence type="ECO:0000256" key="1">
    <source>
        <dbReference type="ARBA" id="ARBA00006914"/>
    </source>
</evidence>
<keyword evidence="2" id="KW-0547">Nucleotide-binding</keyword>
<keyword evidence="8" id="KW-1185">Reference proteome</keyword>
<feature type="domain" description="AAA+ ATPase" evidence="6">
    <location>
        <begin position="403"/>
        <end position="530"/>
    </location>
</feature>
<dbReference type="InterPro" id="IPR045199">
    <property type="entry name" value="ATAD2-like"/>
</dbReference>
<dbReference type="GO" id="GO:0006337">
    <property type="term" value="P:nucleosome disassembly"/>
    <property type="evidence" value="ECO:0007669"/>
    <property type="project" value="TreeGrafter"/>
</dbReference>
<dbReference type="GO" id="GO:0042393">
    <property type="term" value="F:histone binding"/>
    <property type="evidence" value="ECO:0007669"/>
    <property type="project" value="TreeGrafter"/>
</dbReference>
<dbReference type="EMBL" id="AFRT01001611">
    <property type="protein sequence ID" value="ELU39803.1"/>
    <property type="molecule type" value="Genomic_DNA"/>
</dbReference>
<comment type="caution">
    <text evidence="7">The sequence shown here is derived from an EMBL/GenBank/DDBJ whole genome shotgun (WGS) entry which is preliminary data.</text>
</comment>
<dbReference type="GO" id="GO:0045815">
    <property type="term" value="P:transcription initiation-coupled chromatin remodeling"/>
    <property type="evidence" value="ECO:0007669"/>
    <property type="project" value="TreeGrafter"/>
</dbReference>
<sequence length="570" mass="62145">MSDSVDNHQNGKRLTVGLGSMVVLPDGERRMTRGAARRTSGSDYGLEATNNTASVSPPATRRNTRGTRTPEAKPHPDDEDDDEEGEHIRRITRSGRAVKAVSYLDPSSDQSDDPHPPRTRTRRSHLPNDFITADDDEEELGEEDYGARRLRPRPKPQKPRRPPPPQPSIRDEMRPRPPRQTRNSARAALHDEDPDYSDGQHDSHDDDDMDLDIDAEGEDEEEEEEHEGEDDSKPRGYSLRQRRQVNYTIPQLLDVADNVRSQGVKPKGKAPARRPPPRKNNFGFSRNGTELSKLLGIPLPGVPGFDSDSDNPPTSPHKLFANTAAGGTGGLLPGGAGMVAGDLGGSGGPSNLGKFNADSALADADPLGTKQNISFDQVGGLDDQMIQLPLLYPEIFQQFNIIPPRGVLFHGPPGTGKTLVARALAASSKADAFFMRKGADCLSKWVGEAERQLRLLFDEARACQPSIIFFDEIDGLAPVRSSKQDQIHASIVSTLLALMDGMDGRGQVVVIGATNRPDAVDPALQINTNGWKGWSGQEGVEHLQRLAEVTKGYGGADLRVRTHATDLRSR</sequence>
<evidence type="ECO:0000313" key="8">
    <source>
        <dbReference type="Proteomes" id="UP000011668"/>
    </source>
</evidence>
<evidence type="ECO:0000256" key="3">
    <source>
        <dbReference type="ARBA" id="ARBA00022840"/>
    </source>
</evidence>
<protein>
    <submittedName>
        <fullName evidence="7">ATPase with bromodomain-containing protein</fullName>
    </submittedName>
</protein>
<evidence type="ECO:0000256" key="2">
    <source>
        <dbReference type="ARBA" id="ARBA00022741"/>
    </source>
</evidence>
<feature type="compositionally biased region" description="Acidic residues" evidence="5">
    <location>
        <begin position="132"/>
        <end position="144"/>
    </location>
</feature>
<evidence type="ECO:0000256" key="4">
    <source>
        <dbReference type="ARBA" id="ARBA00023117"/>
    </source>
</evidence>
<dbReference type="HOGENOM" id="CLU_478310_0_0_1"/>
<feature type="compositionally biased region" description="Polar residues" evidence="5">
    <location>
        <begin position="48"/>
        <end position="57"/>
    </location>
</feature>
<dbReference type="STRING" id="983506.L8WSV6"/>
<accession>L8WSV6</accession>
<dbReference type="OrthoDB" id="5421at2759"/>
<evidence type="ECO:0000256" key="5">
    <source>
        <dbReference type="SAM" id="MobiDB-lite"/>
    </source>
</evidence>
<feature type="compositionally biased region" description="Basic residues" evidence="5">
    <location>
        <begin position="266"/>
        <end position="277"/>
    </location>
</feature>
<dbReference type="PANTHER" id="PTHR23069:SF0">
    <property type="entry name" value="TAT-BINDING HOMOLOG 7"/>
    <property type="match status" value="1"/>
</dbReference>
<feature type="region of interest" description="Disordered" evidence="5">
    <location>
        <begin position="1"/>
        <end position="287"/>
    </location>
</feature>
<dbReference type="GO" id="GO:0003682">
    <property type="term" value="F:chromatin binding"/>
    <property type="evidence" value="ECO:0007669"/>
    <property type="project" value="TreeGrafter"/>
</dbReference>
<dbReference type="Proteomes" id="UP000011668">
    <property type="component" value="Unassembled WGS sequence"/>
</dbReference>
<proteinExistence type="inferred from homology"/>
<name>L8WSV6_THACA</name>
<dbReference type="Gene3D" id="3.40.50.300">
    <property type="entry name" value="P-loop containing nucleotide triphosphate hydrolases"/>
    <property type="match status" value="1"/>
</dbReference>
<dbReference type="FunFam" id="3.40.50.300:FF:000061">
    <property type="entry name" value="ATPase family, AAA domain-containing 2"/>
    <property type="match status" value="1"/>
</dbReference>
<keyword evidence="3" id="KW-0067">ATP-binding</keyword>
<dbReference type="SMART" id="SM00382">
    <property type="entry name" value="AAA"/>
    <property type="match status" value="1"/>
</dbReference>
<evidence type="ECO:0000313" key="7">
    <source>
        <dbReference type="EMBL" id="ELU39803.1"/>
    </source>
</evidence>
<keyword evidence="4" id="KW-0103">Bromodomain</keyword>
<organism evidence="7 8">
    <name type="scientific">Thanatephorus cucumeris (strain AG1-IA)</name>
    <name type="common">Rice sheath blight fungus</name>
    <name type="synonym">Rhizoctonia solani</name>
    <dbReference type="NCBI Taxonomy" id="983506"/>
    <lineage>
        <taxon>Eukaryota</taxon>
        <taxon>Fungi</taxon>
        <taxon>Dikarya</taxon>
        <taxon>Basidiomycota</taxon>
        <taxon>Agaricomycotina</taxon>
        <taxon>Agaricomycetes</taxon>
        <taxon>Cantharellales</taxon>
        <taxon>Ceratobasidiaceae</taxon>
        <taxon>Rhizoctonia</taxon>
        <taxon>Rhizoctonia solani AG-1</taxon>
    </lineage>
</organism>
<dbReference type="AlphaFoldDB" id="L8WSV6"/>
<feature type="compositionally biased region" description="Acidic residues" evidence="5">
    <location>
        <begin position="205"/>
        <end position="230"/>
    </location>
</feature>
<dbReference type="PANTHER" id="PTHR23069">
    <property type="entry name" value="AAA DOMAIN-CONTAINING"/>
    <property type="match status" value="1"/>
</dbReference>
<dbReference type="InterPro" id="IPR003959">
    <property type="entry name" value="ATPase_AAA_core"/>
</dbReference>